<sequence length="352" mass="39801">MKLNLSHKLFTAISSLCFSLSFAQKVEFTVPKSIDVLENIIFDFKNNFTKDIAVDAAAMEDNFSTTVDLFNLKYDAGNKNPYLNLALNKGAKSKQFIERASWMVTFKKISKKSTKVTIDIESIVPDRLSRKDVDLKLTQSTGKVENEIKEFLLTYNKQKSSEWATADASAEPSEAQIAVAEAQAAAQMEELDNRKLIQQTTSKKLQSLFSKKQFITLPTAADTFTNLLQIQPSELECENCKSGKYASWDIEEVFNLIYARMNDGEEYYALQYYGDKKVSGLPYGLVFNESTASECKTKFARYNAQLYQTTVEADANTSSALTVVTFKMNNSYVRLEFGNQYLTRLLVSNKEQ</sequence>
<evidence type="ECO:0000313" key="2">
    <source>
        <dbReference type="EMBL" id="AZB27335.1"/>
    </source>
</evidence>
<dbReference type="KEGG" id="cben:EG339_23470"/>
<protein>
    <submittedName>
        <fullName evidence="2">Uncharacterized protein</fullName>
    </submittedName>
</protein>
<dbReference type="EMBL" id="CP033932">
    <property type="protein sequence ID" value="AZB27335.1"/>
    <property type="molecule type" value="Genomic_DNA"/>
</dbReference>
<feature type="signal peptide" evidence="1">
    <location>
        <begin position="1"/>
        <end position="23"/>
    </location>
</feature>
<name>A0A3G6TDJ8_9FLAO</name>
<evidence type="ECO:0000313" key="3">
    <source>
        <dbReference type="Proteomes" id="UP000271193"/>
    </source>
</evidence>
<reference evidence="3" key="1">
    <citation type="submission" date="2018-11" db="EMBL/GenBank/DDBJ databases">
        <title>Proposal to divide the Flavobacteriaceae and reorganize its genera based on Amino Acid Identity values calculated from whole genome sequences.</title>
        <authorList>
            <person name="Nicholson A.C."/>
            <person name="Gulvik C.A."/>
            <person name="Whitney A.M."/>
            <person name="Humrighouse B.W."/>
            <person name="Bell M."/>
            <person name="Holmes B."/>
            <person name="Steigerwalt A.G."/>
            <person name="Villarma A."/>
            <person name="Sheth M."/>
            <person name="Batra D."/>
            <person name="Pryor J."/>
            <person name="Bernardet J.-F."/>
            <person name="Hugo C."/>
            <person name="Kampfer P."/>
            <person name="Newman J."/>
            <person name="McQuiston J.R."/>
        </authorList>
    </citation>
    <scope>NUCLEOTIDE SEQUENCE [LARGE SCALE GENOMIC DNA]</scope>
    <source>
        <strain evidence="3">G0229</strain>
    </source>
</reference>
<dbReference type="RefSeq" id="WP_123872440.1">
    <property type="nucleotide sequence ID" value="NZ_CP033932.1"/>
</dbReference>
<keyword evidence="3" id="KW-1185">Reference proteome</keyword>
<dbReference type="AlphaFoldDB" id="A0A3G6TDJ8"/>
<accession>A0A3G6TDJ8</accession>
<gene>
    <name evidence="2" type="ORF">EG339_23470</name>
</gene>
<dbReference type="Proteomes" id="UP000271193">
    <property type="component" value="Chromosome"/>
</dbReference>
<dbReference type="GeneID" id="99067763"/>
<keyword evidence="1" id="KW-0732">Signal</keyword>
<proteinExistence type="predicted"/>
<organism evidence="2 3">
    <name type="scientific">Chryseobacterium bernardetii</name>
    <dbReference type="NCBI Taxonomy" id="1241978"/>
    <lineage>
        <taxon>Bacteria</taxon>
        <taxon>Pseudomonadati</taxon>
        <taxon>Bacteroidota</taxon>
        <taxon>Flavobacteriia</taxon>
        <taxon>Flavobacteriales</taxon>
        <taxon>Weeksellaceae</taxon>
        <taxon>Chryseobacterium group</taxon>
        <taxon>Chryseobacterium</taxon>
    </lineage>
</organism>
<evidence type="ECO:0000256" key="1">
    <source>
        <dbReference type="SAM" id="SignalP"/>
    </source>
</evidence>
<feature type="chain" id="PRO_5018194904" evidence="1">
    <location>
        <begin position="24"/>
        <end position="352"/>
    </location>
</feature>